<feature type="domain" description="AsmA" evidence="1">
    <location>
        <begin position="17"/>
        <end position="144"/>
    </location>
</feature>
<dbReference type="Pfam" id="PF05170">
    <property type="entry name" value="AsmA"/>
    <property type="match status" value="1"/>
</dbReference>
<dbReference type="InterPro" id="IPR007844">
    <property type="entry name" value="AsmA"/>
</dbReference>
<evidence type="ECO:0000313" key="3">
    <source>
        <dbReference type="Proteomes" id="UP000248198"/>
    </source>
</evidence>
<dbReference type="GO" id="GO:0090313">
    <property type="term" value="P:regulation of protein targeting to membrane"/>
    <property type="evidence" value="ECO:0007669"/>
    <property type="project" value="TreeGrafter"/>
</dbReference>
<dbReference type="AlphaFoldDB" id="A0A318U8E4"/>
<gene>
    <name evidence="2" type="ORF">B0O44_109220</name>
</gene>
<dbReference type="PANTHER" id="PTHR30441">
    <property type="entry name" value="DUF748 DOMAIN-CONTAINING PROTEIN"/>
    <property type="match status" value="1"/>
</dbReference>
<protein>
    <submittedName>
        <fullName evidence="2">AsmA protein</fullName>
    </submittedName>
</protein>
<dbReference type="GO" id="GO:0005886">
    <property type="term" value="C:plasma membrane"/>
    <property type="evidence" value="ECO:0007669"/>
    <property type="project" value="TreeGrafter"/>
</dbReference>
<evidence type="ECO:0000313" key="2">
    <source>
        <dbReference type="EMBL" id="PYF70123.1"/>
    </source>
</evidence>
<organism evidence="2 3">
    <name type="scientific">Pedobacter nutrimenti</name>
    <dbReference type="NCBI Taxonomy" id="1241337"/>
    <lineage>
        <taxon>Bacteria</taxon>
        <taxon>Pseudomonadati</taxon>
        <taxon>Bacteroidota</taxon>
        <taxon>Sphingobacteriia</taxon>
        <taxon>Sphingobacteriales</taxon>
        <taxon>Sphingobacteriaceae</taxon>
        <taxon>Pedobacter</taxon>
    </lineage>
</organism>
<evidence type="ECO:0000259" key="1">
    <source>
        <dbReference type="Pfam" id="PF05170"/>
    </source>
</evidence>
<proteinExistence type="predicted"/>
<keyword evidence="3" id="KW-1185">Reference proteome</keyword>
<sequence>MPAAISKGVKQWLNQNINGEVQFESSGLSFFKQFPSLTLNLHELRIRGAAPFEKDTLLQAKDLSFGVDLSSLFSGQIKIDRIYLDQANVHIKVDEKGNANYNIWKKEKDTKSSSTDSSSAAIKIESISIRKSKLIYHDLSVPMLVRAVGLNYTGQGDLSKAVFDLKSNAQIDTLDLYYNNNPYLLHKKVNAKLLTKINTSSLDLMFDENDLKINSLPIHFVGKFSFLKDGYDINFKTVAKETDLHNIFTALPPAMASRMEETNIKGYAEINASLIGKYQASSKSMPTLAFNMKIRQGEINNPKAPQPIRNLFLNLQTRLPGLNPDSLYINMDSLYFTMGKDRLSSVLRFKGLKEPEIFTKTRASVNLEQWAKVFGIAQLKGHLVLDLDADGKYTKKVVRSGIRQVDTVIATIPKFNLKSSLSGGYFKYSTLPAAIDHINFRAEGGNPDGDYKHTHLDFRDIDIRALSNYLKGFVKFSTAQQLSLDADLKSVFNFAELKQFYPLKGLELRGKLNLDVQSKGSYHKKRKIFPLTRASIKLSDGYLKTASFNQALEHIVVDGTLFNQSGTLRGTQLQIKPISFQMAGQPFLLKAEVRNFENVAYDVKSKGTVDLGKMYQLFAVKGYQVKGSVSTNLSLKGLQSDAMAGRYDRLNNKGRMTIKGLSLQSDLFPKEFLIKNGVFSFVQDKMKFEQFKAVYGKSDFNINGALDNVISYILSQKAALSGTFNLQSKNLYADEFMAYHSGAPAAAAKGQGVILIPGNLNVSFSADAGSVHYNGLELKNVKGTLALDKGSLALKDAGFNLIGAAVQMDGSYKSLKPTSALFDYHIRAKEFDIAKAYKEVKLFRELASSASKVKGVVGLDYQLSGRLNQDMFPVLPSIKGKGVLSLKKVSLLGFKLMNAVSKETHRDTLTNPDLSEVNIKSSINKNIITIERFKMKIAGFRPRFEGQVSLDGRLNMSGRLGLPPFGIFGIPLSITGTQEKPVVRLKRNKDGKLEESTDPEN</sequence>
<name>A0A318U8E4_9SPHI</name>
<accession>A0A318U8E4</accession>
<reference evidence="2 3" key="1">
    <citation type="submission" date="2018-06" db="EMBL/GenBank/DDBJ databases">
        <title>Genomic Encyclopedia of Archaeal and Bacterial Type Strains, Phase II (KMG-II): from individual species to whole genera.</title>
        <authorList>
            <person name="Goeker M."/>
        </authorList>
    </citation>
    <scope>NUCLEOTIDE SEQUENCE [LARGE SCALE GENOMIC DNA]</scope>
    <source>
        <strain evidence="2 3">DSM 27372</strain>
    </source>
</reference>
<dbReference type="EMBL" id="QKLU01000009">
    <property type="protein sequence ID" value="PYF70123.1"/>
    <property type="molecule type" value="Genomic_DNA"/>
</dbReference>
<comment type="caution">
    <text evidence="2">The sequence shown here is derived from an EMBL/GenBank/DDBJ whole genome shotgun (WGS) entry which is preliminary data.</text>
</comment>
<dbReference type="PANTHER" id="PTHR30441:SF8">
    <property type="entry name" value="DUF748 DOMAIN-CONTAINING PROTEIN"/>
    <property type="match status" value="1"/>
</dbReference>
<dbReference type="InterPro" id="IPR052894">
    <property type="entry name" value="AsmA-related"/>
</dbReference>
<dbReference type="Proteomes" id="UP000248198">
    <property type="component" value="Unassembled WGS sequence"/>
</dbReference>